<evidence type="ECO:0008006" key="4">
    <source>
        <dbReference type="Google" id="ProtNLM"/>
    </source>
</evidence>
<reference evidence="2 3" key="1">
    <citation type="submission" date="2018-05" db="EMBL/GenBank/DDBJ databases">
        <title>Marinilabilia rubrum sp. nov., isolated from saltern sediment.</title>
        <authorList>
            <person name="Zhang R."/>
        </authorList>
    </citation>
    <scope>NUCLEOTIDE SEQUENCE [LARGE SCALE GENOMIC DNA]</scope>
    <source>
        <strain evidence="2 3">WTE16</strain>
    </source>
</reference>
<evidence type="ECO:0000256" key="1">
    <source>
        <dbReference type="SAM" id="SignalP"/>
    </source>
</evidence>
<organism evidence="2 3">
    <name type="scientific">Marinilabilia rubra</name>
    <dbReference type="NCBI Taxonomy" id="2162893"/>
    <lineage>
        <taxon>Bacteria</taxon>
        <taxon>Pseudomonadati</taxon>
        <taxon>Bacteroidota</taxon>
        <taxon>Bacteroidia</taxon>
        <taxon>Marinilabiliales</taxon>
        <taxon>Marinilabiliaceae</taxon>
        <taxon>Marinilabilia</taxon>
    </lineage>
</organism>
<gene>
    <name evidence="2" type="ORF">DDZ16_06265</name>
</gene>
<keyword evidence="3" id="KW-1185">Reference proteome</keyword>
<feature type="signal peptide" evidence="1">
    <location>
        <begin position="1"/>
        <end position="22"/>
    </location>
</feature>
<sequence>MNKKTPILLSVAGTLLSAAAFAFFRLRNRAEKTPFFEKSPKRSPAKPNIPASTLYKTKGIKKVEIKAYHDIKLSGFFRGEAKVRPDEHDKYNVDIFVNDNDLIGHIEKNRRLSNSITVWHNGAVFAFGLIPTSGDVDNSQQKTFAFIPVGLSDNATEEILTALRKLEDREKILEKEEIASNDYLQILNDHQLVSEVFKKYDLLNEFDISLSKKLIPALSKQLEEEEDWEGLLKLEKHASLIDELSERFAGATYRRISKARKTKGIKQ</sequence>
<dbReference type="OrthoDB" id="1115486at2"/>
<accession>A0A2U2BBW9</accession>
<dbReference type="Proteomes" id="UP000244956">
    <property type="component" value="Unassembled WGS sequence"/>
</dbReference>
<proteinExistence type="predicted"/>
<dbReference type="AlphaFoldDB" id="A0A2U2BBW9"/>
<evidence type="ECO:0000313" key="3">
    <source>
        <dbReference type="Proteomes" id="UP000244956"/>
    </source>
</evidence>
<dbReference type="EMBL" id="QEWP01000003">
    <property type="protein sequence ID" value="PWE00527.1"/>
    <property type="molecule type" value="Genomic_DNA"/>
</dbReference>
<feature type="chain" id="PRO_5015743099" description="DUF4369 domain-containing protein" evidence="1">
    <location>
        <begin position="23"/>
        <end position="267"/>
    </location>
</feature>
<protein>
    <recommendedName>
        <fullName evidence="4">DUF4369 domain-containing protein</fullName>
    </recommendedName>
</protein>
<dbReference type="RefSeq" id="WP_109263566.1">
    <property type="nucleotide sequence ID" value="NZ_QEWP01000003.1"/>
</dbReference>
<comment type="caution">
    <text evidence="2">The sequence shown here is derived from an EMBL/GenBank/DDBJ whole genome shotgun (WGS) entry which is preliminary data.</text>
</comment>
<keyword evidence="1" id="KW-0732">Signal</keyword>
<evidence type="ECO:0000313" key="2">
    <source>
        <dbReference type="EMBL" id="PWE00527.1"/>
    </source>
</evidence>
<name>A0A2U2BBW9_9BACT</name>